<dbReference type="SUPFAM" id="SSF53901">
    <property type="entry name" value="Thiolase-like"/>
    <property type="match status" value="2"/>
</dbReference>
<reference evidence="8 9" key="1">
    <citation type="submission" date="2019-02" db="EMBL/GenBank/DDBJ databases">
        <title>Draft genome sequences of novel Actinobacteria.</title>
        <authorList>
            <person name="Sahin N."/>
            <person name="Ay H."/>
            <person name="Saygin H."/>
        </authorList>
    </citation>
    <scope>NUCLEOTIDE SEQUENCE [LARGE SCALE GENOMIC DNA]</scope>
    <source>
        <strain evidence="8 9">8K307</strain>
    </source>
</reference>
<comment type="caution">
    <text evidence="8">The sequence shown here is derived from an EMBL/GenBank/DDBJ whole genome shotgun (WGS) entry which is preliminary data.</text>
</comment>
<evidence type="ECO:0000259" key="6">
    <source>
        <dbReference type="Pfam" id="PF00108"/>
    </source>
</evidence>
<gene>
    <name evidence="8" type="ORF">E1262_01230</name>
</gene>
<feature type="region of interest" description="Disordered" evidence="5">
    <location>
        <begin position="1"/>
        <end position="153"/>
    </location>
</feature>
<dbReference type="InterPro" id="IPR020616">
    <property type="entry name" value="Thiolase_N"/>
</dbReference>
<feature type="domain" description="Thiolase N-terminal" evidence="6">
    <location>
        <begin position="161"/>
        <end position="404"/>
    </location>
</feature>
<feature type="compositionally biased region" description="Basic residues" evidence="5">
    <location>
        <begin position="11"/>
        <end position="25"/>
    </location>
</feature>
<evidence type="ECO:0000256" key="5">
    <source>
        <dbReference type="SAM" id="MobiDB-lite"/>
    </source>
</evidence>
<dbReference type="GO" id="GO:0003988">
    <property type="term" value="F:acetyl-CoA C-acyltransferase activity"/>
    <property type="evidence" value="ECO:0007669"/>
    <property type="project" value="TreeGrafter"/>
</dbReference>
<proteinExistence type="inferred from homology"/>
<dbReference type="InterPro" id="IPR020617">
    <property type="entry name" value="Thiolase_C"/>
</dbReference>
<feature type="region of interest" description="Disordered" evidence="5">
    <location>
        <begin position="277"/>
        <end position="305"/>
    </location>
</feature>
<dbReference type="PANTHER" id="PTHR43853:SF3">
    <property type="entry name" value="ACETYL-COA C-ACETYLTRANSFERASE YHFS-RELATED"/>
    <property type="match status" value="1"/>
</dbReference>
<dbReference type="GO" id="GO:0010124">
    <property type="term" value="P:phenylacetate catabolic process"/>
    <property type="evidence" value="ECO:0007669"/>
    <property type="project" value="TreeGrafter"/>
</dbReference>
<dbReference type="EMBL" id="SMLB01000001">
    <property type="protein sequence ID" value="TDD73132.1"/>
    <property type="molecule type" value="Genomic_DNA"/>
</dbReference>
<dbReference type="GO" id="GO:0006635">
    <property type="term" value="P:fatty acid beta-oxidation"/>
    <property type="evidence" value="ECO:0007669"/>
    <property type="project" value="TreeGrafter"/>
</dbReference>
<dbReference type="CDD" id="cd00751">
    <property type="entry name" value="thiolase"/>
    <property type="match status" value="1"/>
</dbReference>
<feature type="compositionally biased region" description="Basic residues" evidence="5">
    <location>
        <begin position="43"/>
        <end position="102"/>
    </location>
</feature>
<evidence type="ECO:0000313" key="9">
    <source>
        <dbReference type="Proteomes" id="UP000295217"/>
    </source>
</evidence>
<evidence type="ECO:0000256" key="1">
    <source>
        <dbReference type="ARBA" id="ARBA00010982"/>
    </source>
</evidence>
<evidence type="ECO:0000256" key="4">
    <source>
        <dbReference type="RuleBase" id="RU003557"/>
    </source>
</evidence>
<keyword evidence="2 4" id="KW-0808">Transferase</keyword>
<feature type="compositionally biased region" description="Low complexity" evidence="5">
    <location>
        <begin position="1"/>
        <end position="10"/>
    </location>
</feature>
<keyword evidence="9" id="KW-1185">Reference proteome</keyword>
<dbReference type="AlphaFoldDB" id="A0A4R5ARV1"/>
<evidence type="ECO:0000313" key="8">
    <source>
        <dbReference type="EMBL" id="TDD73132.1"/>
    </source>
</evidence>
<dbReference type="Gene3D" id="3.40.47.10">
    <property type="match status" value="1"/>
</dbReference>
<keyword evidence="3 4" id="KW-0012">Acyltransferase</keyword>
<organism evidence="8 9">
    <name type="scientific">Jiangella aurantiaca</name>
    <dbReference type="NCBI Taxonomy" id="2530373"/>
    <lineage>
        <taxon>Bacteria</taxon>
        <taxon>Bacillati</taxon>
        <taxon>Actinomycetota</taxon>
        <taxon>Actinomycetes</taxon>
        <taxon>Jiangellales</taxon>
        <taxon>Jiangellaceae</taxon>
        <taxon>Jiangella</taxon>
    </lineage>
</organism>
<evidence type="ECO:0000256" key="2">
    <source>
        <dbReference type="ARBA" id="ARBA00022679"/>
    </source>
</evidence>
<sequence>MGALAVAGARIPRRGRRTAAPRRRRLGDGGRPGGGHRAERPARAARPRRRRRTHRRRDRCARGRRGGPGRGAGRGRRRGRGAAARRARPGGRRRRAGCRRAPGRAGAGGARTARTGAAAAPVARHRRAAQDVHRQAGPCAGRRGRGCRRPAHPATDVSAPVVVAARRTPIATAGKALREVTVEKLAAPVLSAVVDDVWPLTAMRAVDDVVLGNCLGPGGNVARVAALAAGFDSAVPGVTVDRQCGSGLAAILQAGQAIRAGDARLVLAGGVESASTAPQRSHRVAPAGGSTGAYDRAPFTPPEYGDPDMGVAAEELARRRGVIRGRQDAYAAASHAKALLAREAGRFDAELVPVDGLEHDDRPRRLNPAVLARMPAAFVPRGTVTAGNSCANSDGAAVVAMVGEELRAGRPGLRLVAGAVVGCDPRLPGWGPVPAVHRVLAAARVALGDVGAVEIVEAFAGQVLAVTDALGLDPLGRDAGVVCADGGALALGHPWGASGAVVVVRLFARLVRGGAPAGTLGLATAAIGGGMGVAALFEVVR</sequence>
<feature type="compositionally biased region" description="Basic residues" evidence="5">
    <location>
        <begin position="142"/>
        <end position="151"/>
    </location>
</feature>
<dbReference type="PANTHER" id="PTHR43853">
    <property type="entry name" value="3-KETOACYL-COA THIOLASE, PEROXISOMAL"/>
    <property type="match status" value="1"/>
</dbReference>
<dbReference type="InterPro" id="IPR016039">
    <property type="entry name" value="Thiolase-like"/>
</dbReference>
<protein>
    <submittedName>
        <fullName evidence="8">Thiolase family protein</fullName>
    </submittedName>
</protein>
<accession>A0A4R5ARV1</accession>
<dbReference type="Proteomes" id="UP000295217">
    <property type="component" value="Unassembled WGS sequence"/>
</dbReference>
<dbReference type="Pfam" id="PF02803">
    <property type="entry name" value="Thiolase_C"/>
    <property type="match status" value="1"/>
</dbReference>
<feature type="compositionally biased region" description="Low complexity" evidence="5">
    <location>
        <begin position="103"/>
        <end position="122"/>
    </location>
</feature>
<dbReference type="NCBIfam" id="TIGR01930">
    <property type="entry name" value="AcCoA-C-Actrans"/>
    <property type="match status" value="1"/>
</dbReference>
<dbReference type="Pfam" id="PF00108">
    <property type="entry name" value="Thiolase_N"/>
    <property type="match status" value="1"/>
</dbReference>
<dbReference type="InterPro" id="IPR050215">
    <property type="entry name" value="Thiolase-like_sf_Thiolase"/>
</dbReference>
<dbReference type="OrthoDB" id="4440515at2"/>
<dbReference type="GO" id="GO:0005737">
    <property type="term" value="C:cytoplasm"/>
    <property type="evidence" value="ECO:0007669"/>
    <property type="project" value="UniProtKB-ARBA"/>
</dbReference>
<evidence type="ECO:0000259" key="7">
    <source>
        <dbReference type="Pfam" id="PF02803"/>
    </source>
</evidence>
<name>A0A4R5ARV1_9ACTN</name>
<dbReference type="InterPro" id="IPR002155">
    <property type="entry name" value="Thiolase"/>
</dbReference>
<feature type="domain" description="Thiolase C-terminal" evidence="7">
    <location>
        <begin position="414"/>
        <end position="538"/>
    </location>
</feature>
<comment type="similarity">
    <text evidence="1 4">Belongs to the thiolase-like superfamily. Thiolase family.</text>
</comment>
<evidence type="ECO:0000256" key="3">
    <source>
        <dbReference type="ARBA" id="ARBA00023315"/>
    </source>
</evidence>